<organism evidence="12 13">
    <name type="scientific">Arenimonas oryziterrae DSM 21050 = YC6267</name>
    <dbReference type="NCBI Taxonomy" id="1121015"/>
    <lineage>
        <taxon>Bacteria</taxon>
        <taxon>Pseudomonadati</taxon>
        <taxon>Pseudomonadota</taxon>
        <taxon>Gammaproteobacteria</taxon>
        <taxon>Lysobacterales</taxon>
        <taxon>Lysobacteraceae</taxon>
        <taxon>Arenimonas</taxon>
    </lineage>
</organism>
<dbReference type="STRING" id="1121015.GCA_000420545_01061"/>
<dbReference type="InterPro" id="IPR043605">
    <property type="entry name" value="DUF883_C"/>
</dbReference>
<comment type="similarity">
    <text evidence="2">Belongs to the ElaB/YgaM/YqjD family.</text>
</comment>
<feature type="domain" description="DUF883" evidence="11">
    <location>
        <begin position="62"/>
        <end position="91"/>
    </location>
</feature>
<keyword evidence="7 9" id="KW-0472">Membrane</keyword>
<evidence type="ECO:0000313" key="12">
    <source>
        <dbReference type="EMBL" id="KFN44534.1"/>
    </source>
</evidence>
<dbReference type="EMBL" id="AVCI01000001">
    <property type="protein sequence ID" value="KFN44534.1"/>
    <property type="molecule type" value="Genomic_DNA"/>
</dbReference>
<evidence type="ECO:0000256" key="1">
    <source>
        <dbReference type="ARBA" id="ARBA00004377"/>
    </source>
</evidence>
<sequence>MADLQDVLADTEAMIKDVASEGGEMARELRERIASNLQNVKAKLIETEQLVANKAKVAAKATDEYVHENPWQSIGVAVGVGFLVGMLVSRR</sequence>
<dbReference type="InterPro" id="IPR010279">
    <property type="entry name" value="YqjD/ElaB"/>
</dbReference>
<evidence type="ECO:0000256" key="7">
    <source>
        <dbReference type="ARBA" id="ARBA00023136"/>
    </source>
</evidence>
<feature type="domain" description="DUF883" evidence="10">
    <location>
        <begin position="1"/>
        <end position="48"/>
    </location>
</feature>
<comment type="subcellular location">
    <subcellularLocation>
        <location evidence="1">Cell inner membrane</location>
        <topology evidence="1">Single-pass membrane protein</topology>
    </subcellularLocation>
</comment>
<evidence type="ECO:0000259" key="11">
    <source>
        <dbReference type="Pfam" id="PF19029"/>
    </source>
</evidence>
<keyword evidence="8" id="KW-0175">Coiled coil</keyword>
<evidence type="ECO:0000256" key="5">
    <source>
        <dbReference type="ARBA" id="ARBA00022692"/>
    </source>
</evidence>
<gene>
    <name evidence="12" type="ORF">N789_00575</name>
</gene>
<keyword evidence="4" id="KW-0997">Cell inner membrane</keyword>
<name>A0A091B103_9GAMM</name>
<dbReference type="GO" id="GO:0005886">
    <property type="term" value="C:plasma membrane"/>
    <property type="evidence" value="ECO:0007669"/>
    <property type="project" value="UniProtKB-SubCell"/>
</dbReference>
<evidence type="ECO:0008006" key="14">
    <source>
        <dbReference type="Google" id="ProtNLM"/>
    </source>
</evidence>
<dbReference type="InterPro" id="IPR043604">
    <property type="entry name" value="DUF883_N"/>
</dbReference>
<evidence type="ECO:0000259" key="10">
    <source>
        <dbReference type="Pfam" id="PF05957"/>
    </source>
</evidence>
<keyword evidence="3" id="KW-1003">Cell membrane</keyword>
<dbReference type="Proteomes" id="UP000029385">
    <property type="component" value="Unassembled WGS sequence"/>
</dbReference>
<dbReference type="PANTHER" id="PTHR35893">
    <property type="entry name" value="INNER MEMBRANE PROTEIN-RELATED"/>
    <property type="match status" value="1"/>
</dbReference>
<feature type="coiled-coil region" evidence="8">
    <location>
        <begin position="1"/>
        <end position="50"/>
    </location>
</feature>
<reference evidence="12 13" key="1">
    <citation type="submission" date="2013-09" db="EMBL/GenBank/DDBJ databases">
        <title>Genome sequencing of Arenimonas oryziterrae.</title>
        <authorList>
            <person name="Chen F."/>
            <person name="Wang G."/>
        </authorList>
    </citation>
    <scope>NUCLEOTIDE SEQUENCE [LARGE SCALE GENOMIC DNA]</scope>
    <source>
        <strain evidence="12 13">YC6267</strain>
    </source>
</reference>
<dbReference type="eggNOG" id="COG4575">
    <property type="taxonomic scope" value="Bacteria"/>
</dbReference>
<protein>
    <recommendedName>
        <fullName evidence="14">DUF883 domain-containing protein</fullName>
    </recommendedName>
</protein>
<dbReference type="PANTHER" id="PTHR35893:SF3">
    <property type="entry name" value="INNER MEMBRANE PROTEIN"/>
    <property type="match status" value="1"/>
</dbReference>
<evidence type="ECO:0000256" key="3">
    <source>
        <dbReference type="ARBA" id="ARBA00022475"/>
    </source>
</evidence>
<evidence type="ECO:0000256" key="8">
    <source>
        <dbReference type="SAM" id="Coils"/>
    </source>
</evidence>
<evidence type="ECO:0000313" key="13">
    <source>
        <dbReference type="Proteomes" id="UP000029385"/>
    </source>
</evidence>
<dbReference type="AlphaFoldDB" id="A0A091B103"/>
<evidence type="ECO:0000256" key="9">
    <source>
        <dbReference type="SAM" id="Phobius"/>
    </source>
</evidence>
<keyword evidence="13" id="KW-1185">Reference proteome</keyword>
<dbReference type="Pfam" id="PF05957">
    <property type="entry name" value="DUF883"/>
    <property type="match status" value="1"/>
</dbReference>
<dbReference type="PATRIC" id="fig|1121015.4.peg.115"/>
<proteinExistence type="inferred from homology"/>
<evidence type="ECO:0000256" key="6">
    <source>
        <dbReference type="ARBA" id="ARBA00022989"/>
    </source>
</evidence>
<dbReference type="Pfam" id="PF19029">
    <property type="entry name" value="DUF883_C"/>
    <property type="match status" value="1"/>
</dbReference>
<feature type="transmembrane region" description="Helical" evidence="9">
    <location>
        <begin position="71"/>
        <end position="89"/>
    </location>
</feature>
<evidence type="ECO:0000256" key="4">
    <source>
        <dbReference type="ARBA" id="ARBA00022519"/>
    </source>
</evidence>
<keyword evidence="5 9" id="KW-0812">Transmembrane</keyword>
<comment type="caution">
    <text evidence="12">The sequence shown here is derived from an EMBL/GenBank/DDBJ whole genome shotgun (WGS) entry which is preliminary data.</text>
</comment>
<dbReference type="GO" id="GO:0043022">
    <property type="term" value="F:ribosome binding"/>
    <property type="evidence" value="ECO:0007669"/>
    <property type="project" value="InterPro"/>
</dbReference>
<evidence type="ECO:0000256" key="2">
    <source>
        <dbReference type="ARBA" id="ARBA00010423"/>
    </source>
</evidence>
<keyword evidence="6 9" id="KW-1133">Transmembrane helix</keyword>
<accession>A0A091B103</accession>